<feature type="domain" description="Galectin" evidence="4">
    <location>
        <begin position="17"/>
        <end position="150"/>
    </location>
</feature>
<dbReference type="CDD" id="cd00070">
    <property type="entry name" value="GLECT"/>
    <property type="match status" value="2"/>
</dbReference>
<dbReference type="GeneTree" id="ENSGT00940000155727"/>
<dbReference type="Gene3D" id="2.60.120.200">
    <property type="match status" value="2"/>
</dbReference>
<dbReference type="Proteomes" id="UP000694569">
    <property type="component" value="Unplaced"/>
</dbReference>
<evidence type="ECO:0000259" key="4">
    <source>
        <dbReference type="PROSITE" id="PS51304"/>
    </source>
</evidence>
<dbReference type="OrthoDB" id="6251307at2759"/>
<dbReference type="InterPro" id="IPR013320">
    <property type="entry name" value="ConA-like_dom_sf"/>
</dbReference>
<evidence type="ECO:0000313" key="6">
    <source>
        <dbReference type="Proteomes" id="UP000694569"/>
    </source>
</evidence>
<keyword evidence="6" id="KW-1185">Reference proteome</keyword>
<reference evidence="5" key="2">
    <citation type="submission" date="2025-09" db="UniProtKB">
        <authorList>
            <consortium name="Ensembl"/>
        </authorList>
    </citation>
    <scope>IDENTIFICATION</scope>
</reference>
<protein>
    <recommendedName>
        <fullName evidence="3">Galectin</fullName>
    </recommendedName>
</protein>
<dbReference type="SMART" id="SM00908">
    <property type="entry name" value="Gal-bind_lectin"/>
    <property type="match status" value="2"/>
</dbReference>
<sequence>MSVSVLQRTVLDPAVPYVGTIFGGLEPGQMVVVHGTVAPDADRFQIDFQCGCSVKPRADVALHFNPRFKGSSCVVCNTLENEGWGWEERTYQIPFARGNQFEIIFLVLPHKFQVSANGKHLLFYKHRVDFARIDTLGIYGKVKIGTIGFTSQTSLHGSQLSSLTASSLNSEAGSTESLDFTLPYTANIPDGLSLGRTMVIKGEIKKDAKSFSIDLKSAGSTDIALHLNPRMKDRAFVRNTYLYNSWGEEERQLRDFPFHPEIYFEIIIRCEPQHYKVAVNGVHQLEYKHRFKDIRKVNLVSVAGDISLYDVRVW</sequence>
<dbReference type="InterPro" id="IPR044156">
    <property type="entry name" value="Galectin-like"/>
</dbReference>
<dbReference type="Ensembl" id="ENSLLET00000029114.1">
    <property type="protein sequence ID" value="ENSLLEP00000028019.1"/>
    <property type="gene ID" value="ENSLLEG00000017700.1"/>
</dbReference>
<gene>
    <name evidence="5" type="primary">LGALS8</name>
</gene>
<reference evidence="5" key="1">
    <citation type="submission" date="2025-08" db="UniProtKB">
        <authorList>
            <consortium name="Ensembl"/>
        </authorList>
    </citation>
    <scope>IDENTIFICATION</scope>
</reference>
<dbReference type="GO" id="GO:0005737">
    <property type="term" value="C:cytoplasm"/>
    <property type="evidence" value="ECO:0007669"/>
    <property type="project" value="TreeGrafter"/>
</dbReference>
<dbReference type="FunFam" id="2.60.120.200:FF:000124">
    <property type="entry name" value="Galectin-4"/>
    <property type="match status" value="1"/>
</dbReference>
<dbReference type="InterPro" id="IPR001079">
    <property type="entry name" value="Galectin_CRD"/>
</dbReference>
<evidence type="ECO:0000256" key="2">
    <source>
        <dbReference type="ARBA" id="ARBA00022737"/>
    </source>
</evidence>
<dbReference type="SUPFAM" id="SSF49899">
    <property type="entry name" value="Concanavalin A-like lectins/glucanases"/>
    <property type="match status" value="2"/>
</dbReference>
<dbReference type="Pfam" id="PF00337">
    <property type="entry name" value="Gal-bind_lectin"/>
    <property type="match status" value="2"/>
</dbReference>
<dbReference type="AlphaFoldDB" id="A0A8C5PUC5"/>
<dbReference type="FunFam" id="2.60.120.200:FF:000023">
    <property type="entry name" value="Galectin"/>
    <property type="match status" value="1"/>
</dbReference>
<dbReference type="PANTHER" id="PTHR11346">
    <property type="entry name" value="GALECTIN"/>
    <property type="match status" value="1"/>
</dbReference>
<keyword evidence="2" id="KW-0677">Repeat</keyword>
<keyword evidence="1 3" id="KW-0430">Lectin</keyword>
<evidence type="ECO:0000313" key="5">
    <source>
        <dbReference type="Ensembl" id="ENSLLEP00000028019.1"/>
    </source>
</evidence>
<name>A0A8C5PUC5_9ANUR</name>
<organism evidence="5 6">
    <name type="scientific">Leptobrachium leishanense</name>
    <name type="common">Leishan spiny toad</name>
    <dbReference type="NCBI Taxonomy" id="445787"/>
    <lineage>
        <taxon>Eukaryota</taxon>
        <taxon>Metazoa</taxon>
        <taxon>Chordata</taxon>
        <taxon>Craniata</taxon>
        <taxon>Vertebrata</taxon>
        <taxon>Euteleostomi</taxon>
        <taxon>Amphibia</taxon>
        <taxon>Batrachia</taxon>
        <taxon>Anura</taxon>
        <taxon>Pelobatoidea</taxon>
        <taxon>Megophryidae</taxon>
        <taxon>Leptobrachium</taxon>
    </lineage>
</organism>
<evidence type="ECO:0000256" key="3">
    <source>
        <dbReference type="RuleBase" id="RU102079"/>
    </source>
</evidence>
<proteinExistence type="predicted"/>
<evidence type="ECO:0000256" key="1">
    <source>
        <dbReference type="ARBA" id="ARBA00022734"/>
    </source>
</evidence>
<dbReference type="PROSITE" id="PS51304">
    <property type="entry name" value="GALECTIN"/>
    <property type="match status" value="2"/>
</dbReference>
<feature type="domain" description="Galectin" evidence="4">
    <location>
        <begin position="184"/>
        <end position="314"/>
    </location>
</feature>
<dbReference type="SMART" id="SM00276">
    <property type="entry name" value="GLECT"/>
    <property type="match status" value="2"/>
</dbReference>
<dbReference type="GO" id="GO:0030246">
    <property type="term" value="F:carbohydrate binding"/>
    <property type="evidence" value="ECO:0007669"/>
    <property type="project" value="UniProtKB-UniRule"/>
</dbReference>
<accession>A0A8C5PUC5</accession>
<dbReference type="PANTHER" id="PTHR11346:SF22">
    <property type="entry name" value="GALECTIN-8"/>
    <property type="match status" value="1"/>
</dbReference>